<sequence>MLTLIKTGHPEEGHALSSLAFFVFLCLWRSDNPRKLQEAFIKAPGGGPRPQDCWNVMGKGISTVLLFPCFLSLITHTSSSLTAVGEQIAS</sequence>
<evidence type="ECO:0000313" key="1">
    <source>
        <dbReference type="EMBL" id="MEQ2313489.1"/>
    </source>
</evidence>
<gene>
    <name evidence="1" type="ORF">AMECASPLE_002558</name>
</gene>
<accession>A0ABV1A5Q8</accession>
<comment type="caution">
    <text evidence="1">The sequence shown here is derived from an EMBL/GenBank/DDBJ whole genome shotgun (WGS) entry which is preliminary data.</text>
</comment>
<keyword evidence="2" id="KW-1185">Reference proteome</keyword>
<dbReference type="EMBL" id="JAHRIP010084733">
    <property type="protein sequence ID" value="MEQ2313489.1"/>
    <property type="molecule type" value="Genomic_DNA"/>
</dbReference>
<proteinExistence type="predicted"/>
<name>A0ABV1A5Q8_9TELE</name>
<protein>
    <submittedName>
        <fullName evidence="1">Uncharacterized protein</fullName>
    </submittedName>
</protein>
<evidence type="ECO:0000313" key="2">
    <source>
        <dbReference type="Proteomes" id="UP001469553"/>
    </source>
</evidence>
<organism evidence="1 2">
    <name type="scientific">Ameca splendens</name>
    <dbReference type="NCBI Taxonomy" id="208324"/>
    <lineage>
        <taxon>Eukaryota</taxon>
        <taxon>Metazoa</taxon>
        <taxon>Chordata</taxon>
        <taxon>Craniata</taxon>
        <taxon>Vertebrata</taxon>
        <taxon>Euteleostomi</taxon>
        <taxon>Actinopterygii</taxon>
        <taxon>Neopterygii</taxon>
        <taxon>Teleostei</taxon>
        <taxon>Neoteleostei</taxon>
        <taxon>Acanthomorphata</taxon>
        <taxon>Ovalentaria</taxon>
        <taxon>Atherinomorphae</taxon>
        <taxon>Cyprinodontiformes</taxon>
        <taxon>Goodeidae</taxon>
        <taxon>Ameca</taxon>
    </lineage>
</organism>
<reference evidence="1 2" key="1">
    <citation type="submission" date="2021-06" db="EMBL/GenBank/DDBJ databases">
        <authorList>
            <person name="Palmer J.M."/>
        </authorList>
    </citation>
    <scope>NUCLEOTIDE SEQUENCE [LARGE SCALE GENOMIC DNA]</scope>
    <source>
        <strain evidence="1 2">AS_MEX2019</strain>
        <tissue evidence="1">Muscle</tissue>
    </source>
</reference>
<dbReference type="Proteomes" id="UP001469553">
    <property type="component" value="Unassembled WGS sequence"/>
</dbReference>